<reference evidence="1 2" key="1">
    <citation type="submission" date="2023-06" db="EMBL/GenBank/DDBJ databases">
        <title>Thiopseudomonas sp. CY1220 draft genome sequence.</title>
        <authorList>
            <person name="Zhao G."/>
            <person name="An M."/>
        </authorList>
    </citation>
    <scope>NUCLEOTIDE SEQUENCE [LARGE SCALE GENOMIC DNA]</scope>
    <source>
        <strain evidence="1 2">CY1220</strain>
    </source>
</reference>
<organism evidence="1 2">
    <name type="scientific">Thiopseudomonas acetoxidans</name>
    <dbReference type="NCBI Taxonomy" id="3041622"/>
    <lineage>
        <taxon>Bacteria</taxon>
        <taxon>Pseudomonadati</taxon>
        <taxon>Pseudomonadota</taxon>
        <taxon>Gammaproteobacteria</taxon>
        <taxon>Pseudomonadales</taxon>
        <taxon>Pseudomonadaceae</taxon>
        <taxon>Thiopseudomonas</taxon>
    </lineage>
</organism>
<name>A0ABT7SMA8_9GAMM</name>
<keyword evidence="2" id="KW-1185">Reference proteome</keyword>
<dbReference type="Gene3D" id="3.30.1370.120">
    <property type="match status" value="1"/>
</dbReference>
<sequence length="268" mass="30108">MTKILQVSVSIVLALFISLSHAKTEVIELKHRTAAELLPVINSFMEPYERATEWGYQLIIQADDKKIEEIKQLIEQIDTPARRLLISVDTQGSSISRDSQLDAQGRIKGKQGEVVIGQGGSNRVEVKRYNSQKQNTGVRSVQTLEGSAALVQTGQQIQEKHWALNQHGQPQQQTSQRNLTQGFYVTATVQGDWVTLELSNQDDRLNAQQQHITETQSTNTRISGRLNEWISVSSIDAQQNSNSRDALSRSKIYSSNNNDLRIKVELLD</sequence>
<evidence type="ECO:0008006" key="3">
    <source>
        <dbReference type="Google" id="ProtNLM"/>
    </source>
</evidence>
<proteinExistence type="predicted"/>
<evidence type="ECO:0000313" key="2">
    <source>
        <dbReference type="Proteomes" id="UP001241056"/>
    </source>
</evidence>
<accession>A0ABT7SMA8</accession>
<evidence type="ECO:0000313" key="1">
    <source>
        <dbReference type="EMBL" id="MDM7857316.1"/>
    </source>
</evidence>
<dbReference type="RefSeq" id="WP_289409973.1">
    <property type="nucleotide sequence ID" value="NZ_JAUCDY010000003.1"/>
</dbReference>
<dbReference type="EMBL" id="JAUCDY010000003">
    <property type="protein sequence ID" value="MDM7857316.1"/>
    <property type="molecule type" value="Genomic_DNA"/>
</dbReference>
<gene>
    <name evidence="1" type="ORF">QEZ41_03340</name>
</gene>
<protein>
    <recommendedName>
        <fullName evidence="3">NolW-like</fullName>
    </recommendedName>
</protein>
<comment type="caution">
    <text evidence="1">The sequence shown here is derived from an EMBL/GenBank/DDBJ whole genome shotgun (WGS) entry which is preliminary data.</text>
</comment>
<dbReference type="Proteomes" id="UP001241056">
    <property type="component" value="Unassembled WGS sequence"/>
</dbReference>
<dbReference type="InterPro" id="IPR038591">
    <property type="entry name" value="NolW-like_sf"/>
</dbReference>